<feature type="transmembrane region" description="Helical" evidence="1">
    <location>
        <begin position="133"/>
        <end position="157"/>
    </location>
</feature>
<sequence>MNPEVPPQANLNWIQALRGIAALMVLFFHMLPHWDLHPLLAWTHVATRWGFAGVDIFFALSGFVVYRSARRTIPAHGVWSFAKKRLMRIYLGYWPVLLLIALLTVFVYQSELPPLRKMLFSTLLLYPNIWDNWLAPAWSLTMEIYFYLWIGLIALLPQRHQIKTIGVVMLLLAAWGIAWLLADPVRVFNGGQPLRYVFTGLGIEFLAGALLAHAYAGRARMFHFTRITMPLCLLLMAAGLALGTTSPYFDRVEVLRAASFGVMGVSALVLALTLEQTHRHPPGWLVAVGNASYSLYLLHTVLLDAGGRLRVAWGVASPPALLAFLLALPVVIVLASLLWFRGVEKPLLRAVS</sequence>
<name>A0ABV6PTW2_9BURK</name>
<feature type="domain" description="Acyltransferase 3" evidence="2">
    <location>
        <begin position="12"/>
        <end position="338"/>
    </location>
</feature>
<dbReference type="RefSeq" id="WP_377483404.1">
    <property type="nucleotide sequence ID" value="NZ_JBHLTN010000023.1"/>
</dbReference>
<keyword evidence="3" id="KW-0012">Acyltransferase</keyword>
<organism evidence="3 4">
    <name type="scientific">Ottowia pentelensis</name>
    <dbReference type="NCBI Taxonomy" id="511108"/>
    <lineage>
        <taxon>Bacteria</taxon>
        <taxon>Pseudomonadati</taxon>
        <taxon>Pseudomonadota</taxon>
        <taxon>Betaproteobacteria</taxon>
        <taxon>Burkholderiales</taxon>
        <taxon>Comamonadaceae</taxon>
        <taxon>Ottowia</taxon>
    </lineage>
</organism>
<feature type="transmembrane region" description="Helical" evidence="1">
    <location>
        <begin position="254"/>
        <end position="272"/>
    </location>
</feature>
<keyword evidence="1" id="KW-1133">Transmembrane helix</keyword>
<evidence type="ECO:0000259" key="2">
    <source>
        <dbReference type="Pfam" id="PF01757"/>
    </source>
</evidence>
<accession>A0ABV6PTW2</accession>
<dbReference type="Pfam" id="PF01757">
    <property type="entry name" value="Acyl_transf_3"/>
    <property type="match status" value="1"/>
</dbReference>
<dbReference type="EMBL" id="JBHLTN010000023">
    <property type="protein sequence ID" value="MFC0593297.1"/>
    <property type="molecule type" value="Genomic_DNA"/>
</dbReference>
<feature type="transmembrane region" description="Helical" evidence="1">
    <location>
        <begin position="194"/>
        <end position="215"/>
    </location>
</feature>
<protein>
    <submittedName>
        <fullName evidence="3">Acyltransferase family protein</fullName>
        <ecNumber evidence="3">2.3.-.-</ecNumber>
    </submittedName>
</protein>
<evidence type="ECO:0000256" key="1">
    <source>
        <dbReference type="SAM" id="Phobius"/>
    </source>
</evidence>
<comment type="caution">
    <text evidence="3">The sequence shown here is derived from an EMBL/GenBank/DDBJ whole genome shotgun (WGS) entry which is preliminary data.</text>
</comment>
<feature type="transmembrane region" description="Helical" evidence="1">
    <location>
        <begin position="227"/>
        <end position="248"/>
    </location>
</feature>
<feature type="transmembrane region" description="Helical" evidence="1">
    <location>
        <begin position="90"/>
        <end position="108"/>
    </location>
</feature>
<feature type="transmembrane region" description="Helical" evidence="1">
    <location>
        <begin position="284"/>
        <end position="302"/>
    </location>
</feature>
<feature type="transmembrane region" description="Helical" evidence="1">
    <location>
        <begin position="164"/>
        <end position="182"/>
    </location>
</feature>
<dbReference type="PANTHER" id="PTHR23028:SF131">
    <property type="entry name" value="BLR2367 PROTEIN"/>
    <property type="match status" value="1"/>
</dbReference>
<keyword evidence="1" id="KW-0812">Transmembrane</keyword>
<proteinExistence type="predicted"/>
<keyword evidence="4" id="KW-1185">Reference proteome</keyword>
<keyword evidence="1" id="KW-0472">Membrane</keyword>
<reference evidence="3 4" key="1">
    <citation type="submission" date="2024-09" db="EMBL/GenBank/DDBJ databases">
        <authorList>
            <person name="Sun Q."/>
            <person name="Mori K."/>
        </authorList>
    </citation>
    <scope>NUCLEOTIDE SEQUENCE [LARGE SCALE GENOMIC DNA]</scope>
    <source>
        <strain evidence="3 4">NCAIM B.02336</strain>
    </source>
</reference>
<feature type="transmembrane region" description="Helical" evidence="1">
    <location>
        <begin position="51"/>
        <end position="69"/>
    </location>
</feature>
<dbReference type="Proteomes" id="UP001589834">
    <property type="component" value="Unassembled WGS sequence"/>
</dbReference>
<evidence type="ECO:0000313" key="4">
    <source>
        <dbReference type="Proteomes" id="UP001589834"/>
    </source>
</evidence>
<dbReference type="PANTHER" id="PTHR23028">
    <property type="entry name" value="ACETYLTRANSFERASE"/>
    <property type="match status" value="1"/>
</dbReference>
<dbReference type="EC" id="2.3.-.-" evidence="3"/>
<evidence type="ECO:0000313" key="3">
    <source>
        <dbReference type="EMBL" id="MFC0593297.1"/>
    </source>
</evidence>
<feature type="transmembrane region" description="Helical" evidence="1">
    <location>
        <begin position="12"/>
        <end position="31"/>
    </location>
</feature>
<gene>
    <name evidence="3" type="ORF">ACFFGG_12115</name>
</gene>
<dbReference type="InterPro" id="IPR050879">
    <property type="entry name" value="Acyltransferase_3"/>
</dbReference>
<dbReference type="GO" id="GO:0016746">
    <property type="term" value="F:acyltransferase activity"/>
    <property type="evidence" value="ECO:0007669"/>
    <property type="project" value="UniProtKB-KW"/>
</dbReference>
<feature type="transmembrane region" description="Helical" evidence="1">
    <location>
        <begin position="322"/>
        <end position="340"/>
    </location>
</feature>
<dbReference type="InterPro" id="IPR002656">
    <property type="entry name" value="Acyl_transf_3_dom"/>
</dbReference>
<keyword evidence="3" id="KW-0808">Transferase</keyword>